<evidence type="ECO:0000313" key="13">
    <source>
        <dbReference type="Proteomes" id="UP000243459"/>
    </source>
</evidence>
<keyword evidence="5 9" id="KW-0963">Cytoplasm</keyword>
<keyword evidence="8 9" id="KW-0687">Ribonucleoprotein</keyword>
<evidence type="ECO:0000313" key="12">
    <source>
        <dbReference type="EMBL" id="ONK71155.1"/>
    </source>
</evidence>
<dbReference type="InterPro" id="IPR011990">
    <property type="entry name" value="TPR-like_helical_dom_sf"/>
</dbReference>
<dbReference type="FunFam" id="1.25.40.10:FF:001600">
    <property type="entry name" value="Signal recognition particle subunit SRP72"/>
    <property type="match status" value="1"/>
</dbReference>
<dbReference type="GO" id="GO:0006614">
    <property type="term" value="P:SRP-dependent cotranslational protein targeting to membrane"/>
    <property type="evidence" value="ECO:0007669"/>
    <property type="project" value="UniProtKB-UniRule"/>
</dbReference>
<keyword evidence="6" id="KW-0256">Endoplasmic reticulum</keyword>
<organism evidence="12 13">
    <name type="scientific">Asparagus officinalis</name>
    <name type="common">Garden asparagus</name>
    <dbReference type="NCBI Taxonomy" id="4686"/>
    <lineage>
        <taxon>Eukaryota</taxon>
        <taxon>Viridiplantae</taxon>
        <taxon>Streptophyta</taxon>
        <taxon>Embryophyta</taxon>
        <taxon>Tracheophyta</taxon>
        <taxon>Spermatophyta</taxon>
        <taxon>Magnoliopsida</taxon>
        <taxon>Liliopsida</taxon>
        <taxon>Asparagales</taxon>
        <taxon>Asparagaceae</taxon>
        <taxon>Asparagoideae</taxon>
        <taxon>Asparagus</taxon>
    </lineage>
</organism>
<feature type="compositionally biased region" description="Basic and acidic residues" evidence="10">
    <location>
        <begin position="553"/>
        <end position="565"/>
    </location>
</feature>
<comment type="function">
    <text evidence="9">Component of the signal recognition particle (SRP) complex, a ribonucleoprotein complex that mediates the cotranslational targeting of secretory and membrane proteins to the endoplasmic reticulum (ER).</text>
</comment>
<evidence type="ECO:0000256" key="4">
    <source>
        <dbReference type="ARBA" id="ARBA00018350"/>
    </source>
</evidence>
<dbReference type="InterPro" id="IPR013699">
    <property type="entry name" value="Signal_recog_part_SRP72_RNA-bd"/>
</dbReference>
<name>A0A5P1EYI2_ASPOF</name>
<dbReference type="GO" id="GO:0008312">
    <property type="term" value="F:7S RNA binding"/>
    <property type="evidence" value="ECO:0007669"/>
    <property type="project" value="InterPro"/>
</dbReference>
<evidence type="ECO:0000256" key="7">
    <source>
        <dbReference type="ARBA" id="ARBA00023135"/>
    </source>
</evidence>
<proteinExistence type="inferred from homology"/>
<dbReference type="PANTHER" id="PTHR14094:SF9">
    <property type="entry name" value="SIGNAL RECOGNITION PARTICLE SUBUNIT SRP72"/>
    <property type="match status" value="1"/>
</dbReference>
<dbReference type="Proteomes" id="UP000243459">
    <property type="component" value="Chromosome 4"/>
</dbReference>
<dbReference type="EMBL" id="CM007384">
    <property type="protein sequence ID" value="ONK71155.1"/>
    <property type="molecule type" value="Genomic_DNA"/>
</dbReference>
<dbReference type="GO" id="GO:0005786">
    <property type="term" value="C:signal recognition particle, endoplasmic reticulum targeting"/>
    <property type="evidence" value="ECO:0007669"/>
    <property type="project" value="UniProtKB-UniRule"/>
</dbReference>
<dbReference type="GO" id="GO:0005783">
    <property type="term" value="C:endoplasmic reticulum"/>
    <property type="evidence" value="ECO:0007669"/>
    <property type="project" value="UniProtKB-SubCell"/>
</dbReference>
<comment type="subcellular location">
    <subcellularLocation>
        <location evidence="2 9">Cytoplasm</location>
    </subcellularLocation>
    <subcellularLocation>
        <location evidence="1">Endoplasmic reticulum</location>
    </subcellularLocation>
</comment>
<dbReference type="OMA" id="NDMKVLA"/>
<dbReference type="InterPro" id="IPR026270">
    <property type="entry name" value="SRP72"/>
</dbReference>
<feature type="compositionally biased region" description="Basic residues" evidence="10">
    <location>
        <begin position="667"/>
        <end position="677"/>
    </location>
</feature>
<dbReference type="OrthoDB" id="5421607at2759"/>
<keyword evidence="7 9" id="KW-0733">Signal recognition particle</keyword>
<dbReference type="PIRSF" id="PIRSF038922">
    <property type="entry name" value="SRP72"/>
    <property type="match status" value="1"/>
</dbReference>
<protein>
    <recommendedName>
        <fullName evidence="4 9">Signal recognition particle subunit SRP72</fullName>
    </recommendedName>
</protein>
<reference evidence="13" key="1">
    <citation type="journal article" date="2017" name="Nat. Commun.">
        <title>The asparagus genome sheds light on the origin and evolution of a young Y chromosome.</title>
        <authorList>
            <person name="Harkess A."/>
            <person name="Zhou J."/>
            <person name="Xu C."/>
            <person name="Bowers J.E."/>
            <person name="Van der Hulst R."/>
            <person name="Ayyampalayam S."/>
            <person name="Mercati F."/>
            <person name="Riccardi P."/>
            <person name="McKain M.R."/>
            <person name="Kakrana A."/>
            <person name="Tang H."/>
            <person name="Ray J."/>
            <person name="Groenendijk J."/>
            <person name="Arikit S."/>
            <person name="Mathioni S.M."/>
            <person name="Nakano M."/>
            <person name="Shan H."/>
            <person name="Telgmann-Rauber A."/>
            <person name="Kanno A."/>
            <person name="Yue Z."/>
            <person name="Chen H."/>
            <person name="Li W."/>
            <person name="Chen Y."/>
            <person name="Xu X."/>
            <person name="Zhang Y."/>
            <person name="Luo S."/>
            <person name="Chen H."/>
            <person name="Gao J."/>
            <person name="Mao Z."/>
            <person name="Pires J.C."/>
            <person name="Luo M."/>
            <person name="Kudrna D."/>
            <person name="Wing R.A."/>
            <person name="Meyers B.C."/>
            <person name="Yi K."/>
            <person name="Kong H."/>
            <person name="Lavrijsen P."/>
            <person name="Sunseri F."/>
            <person name="Falavigna A."/>
            <person name="Ye Y."/>
            <person name="Leebens-Mack J.H."/>
            <person name="Chen G."/>
        </authorList>
    </citation>
    <scope>NUCLEOTIDE SEQUENCE [LARGE SCALE GENOMIC DNA]</scope>
    <source>
        <strain evidence="13">cv. DH0086</strain>
    </source>
</reference>
<gene>
    <name evidence="12" type="ORF">A4U43_C04F5360</name>
</gene>
<dbReference type="Gene3D" id="1.25.40.10">
    <property type="entry name" value="Tetratricopeptide repeat domain"/>
    <property type="match status" value="2"/>
</dbReference>
<dbReference type="GO" id="GO:0043022">
    <property type="term" value="F:ribosome binding"/>
    <property type="evidence" value="ECO:0007669"/>
    <property type="project" value="TreeGrafter"/>
</dbReference>
<dbReference type="AlphaFoldDB" id="A0A5P1EYI2"/>
<dbReference type="SUPFAM" id="SSF48452">
    <property type="entry name" value="TPR-like"/>
    <property type="match status" value="2"/>
</dbReference>
<comment type="similarity">
    <text evidence="3 9">Belongs to the SRP72 family.</text>
</comment>
<feature type="domain" description="Signal recognition particle SRP72 subunit RNA-binding" evidence="11">
    <location>
        <begin position="557"/>
        <end position="606"/>
    </location>
</feature>
<evidence type="ECO:0000256" key="9">
    <source>
        <dbReference type="PIRNR" id="PIRNR038922"/>
    </source>
</evidence>
<dbReference type="Gramene" id="ONK71155">
    <property type="protein sequence ID" value="ONK71155"/>
    <property type="gene ID" value="A4U43_C04F5360"/>
</dbReference>
<evidence type="ECO:0000256" key="3">
    <source>
        <dbReference type="ARBA" id="ARBA00007676"/>
    </source>
</evidence>
<evidence type="ECO:0000256" key="5">
    <source>
        <dbReference type="ARBA" id="ARBA00022490"/>
    </source>
</evidence>
<feature type="compositionally biased region" description="Basic residues" evidence="10">
    <location>
        <begin position="566"/>
        <end position="577"/>
    </location>
</feature>
<feature type="compositionally biased region" description="Low complexity" evidence="10">
    <location>
        <begin position="630"/>
        <end position="659"/>
    </location>
</feature>
<keyword evidence="13" id="KW-1185">Reference proteome</keyword>
<dbReference type="PANTHER" id="PTHR14094">
    <property type="entry name" value="SIGNAL RECOGNITION PARTICLE 72"/>
    <property type="match status" value="1"/>
</dbReference>
<evidence type="ECO:0000256" key="1">
    <source>
        <dbReference type="ARBA" id="ARBA00004240"/>
    </source>
</evidence>
<evidence type="ECO:0000256" key="2">
    <source>
        <dbReference type="ARBA" id="ARBA00004496"/>
    </source>
</evidence>
<dbReference type="FunFam" id="1.25.40.10:FF:000648">
    <property type="entry name" value="Signal recognition particle subunit SRP72"/>
    <property type="match status" value="1"/>
</dbReference>
<dbReference type="Pfam" id="PF08492">
    <property type="entry name" value="SRP72"/>
    <property type="match status" value="1"/>
</dbReference>
<evidence type="ECO:0000256" key="6">
    <source>
        <dbReference type="ARBA" id="ARBA00022824"/>
    </source>
</evidence>
<evidence type="ECO:0000256" key="8">
    <source>
        <dbReference type="ARBA" id="ARBA00023274"/>
    </source>
</evidence>
<evidence type="ECO:0000256" key="10">
    <source>
        <dbReference type="SAM" id="MobiDB-lite"/>
    </source>
</evidence>
<feature type="region of interest" description="Disordered" evidence="10">
    <location>
        <begin position="546"/>
        <end position="677"/>
    </location>
</feature>
<evidence type="ECO:0000259" key="11">
    <source>
        <dbReference type="Pfam" id="PF08492"/>
    </source>
</evidence>
<sequence length="677" mass="74277">MAPKAKPKPSPAAKSAAAPSIPIEDLFSNLHRHVQNFEYDQAAKAADQVLAVAPGDEDAVRCKVVALIKKDLIDKALEEIQRFKSLPIDLSFYKAYCLYRQNKLKEALEALEGQERTSTVLQLESQIFYRLGKMDSCMESYDKLQKFKIESLDLKTNIIAALIAAGRSAEVQGMMDTLRIKASSSFELAHNTACSLIEKGKYADAEQQLLSARRIGQEALMDEDYGDDEIETELAPISVQLAYVRQLLGHTQEAMESYLGTITRDLADASSLAVATNNLIALRGTKDASDSLRKLERHIKKTDGAGQFQLANSLDFKLSQRQKEALYCNRLLLLLQANKLDQAQELASALPEMFPDSVTPVLLQAAVHVREKKVPKAEEILAQFAVKFPEKSKPVLLARAQIAAAAGHAQISAESLSRIPDIQHMPATVATLVTLKERIGDINGAATVLDSAIQWWRNSMTEDNKLNAIVKEAASFNLNHGHEQEASQLYEELINSQGGSIEALVGLVMTAARTDLSKAESYEKKLRALSGLKGINIEALEKTHGAKQVEGAHTTKMEVSEEAKKGKAKKRKRKPKYPKGFDPANPGPPPDPERWLPKRERSSYRPRRKDKRGQVRGSQGAVVREKHDAVAASNAASSSNQKAGQSNAGSSKGKNAASSEQQPKGSNKNKSRKKSRA</sequence>
<accession>A0A5P1EYI2</accession>
<feature type="compositionally biased region" description="Basic and acidic residues" evidence="10">
    <location>
        <begin position="591"/>
        <end position="603"/>
    </location>
</feature>